<feature type="transmembrane region" description="Helical" evidence="1">
    <location>
        <begin position="61"/>
        <end position="78"/>
    </location>
</feature>
<gene>
    <name evidence="2" type="ORF">NB640_03035</name>
</gene>
<feature type="transmembrane region" description="Helical" evidence="1">
    <location>
        <begin position="84"/>
        <end position="105"/>
    </location>
</feature>
<dbReference type="EMBL" id="CP098242">
    <property type="protein sequence ID" value="WAW10652.1"/>
    <property type="molecule type" value="Genomic_DNA"/>
</dbReference>
<reference evidence="2" key="1">
    <citation type="journal article" date="2022" name="Front. Microbiol.">
        <title>New perspectives on an old grouping: The genomic and phenotypic variability of Oxalobacter formigenes and the implications for calcium oxalate stone prevention.</title>
        <authorList>
            <person name="Chmiel J.A."/>
            <person name="Carr C."/>
            <person name="Stuivenberg G.A."/>
            <person name="Venema R."/>
            <person name="Chanyi R.M."/>
            <person name="Al K.F."/>
            <person name="Giguere D."/>
            <person name="Say H."/>
            <person name="Akouris P.P."/>
            <person name="Dominguez Romero S.A."/>
            <person name="Kwong A."/>
            <person name="Tai V."/>
            <person name="Koval S.F."/>
            <person name="Razvi H."/>
            <person name="Bjazevic J."/>
            <person name="Burton J.P."/>
        </authorList>
    </citation>
    <scope>NUCLEOTIDE SEQUENCE</scope>
    <source>
        <strain evidence="2">WoOx3</strain>
    </source>
</reference>
<dbReference type="RefSeq" id="WP_269309679.1">
    <property type="nucleotide sequence ID" value="NZ_CP098242.1"/>
</dbReference>
<keyword evidence="1" id="KW-0472">Membrane</keyword>
<dbReference type="KEGG" id="ovb:NB640_03035"/>
<feature type="transmembrane region" description="Helical" evidence="1">
    <location>
        <begin position="112"/>
        <end position="134"/>
    </location>
</feature>
<organism evidence="2 3">
    <name type="scientific">Oxalobacter vibrioformis</name>
    <dbReference type="NCBI Taxonomy" id="933080"/>
    <lineage>
        <taxon>Bacteria</taxon>
        <taxon>Pseudomonadati</taxon>
        <taxon>Pseudomonadota</taxon>
        <taxon>Betaproteobacteria</taxon>
        <taxon>Burkholderiales</taxon>
        <taxon>Oxalobacteraceae</taxon>
        <taxon>Oxalobacter</taxon>
    </lineage>
</organism>
<evidence type="ECO:0000313" key="3">
    <source>
        <dbReference type="Proteomes" id="UP001156215"/>
    </source>
</evidence>
<proteinExistence type="predicted"/>
<accession>A0A9E9LXR9</accession>
<dbReference type="AlphaFoldDB" id="A0A9E9LXR9"/>
<feature type="transmembrane region" description="Helical" evidence="1">
    <location>
        <begin position="215"/>
        <end position="236"/>
    </location>
</feature>
<feature type="transmembrane region" description="Helical" evidence="1">
    <location>
        <begin position="12"/>
        <end position="30"/>
    </location>
</feature>
<dbReference type="Gene3D" id="1.20.1530.20">
    <property type="match status" value="1"/>
</dbReference>
<keyword evidence="1" id="KW-0812">Transmembrane</keyword>
<dbReference type="InterPro" id="IPR038770">
    <property type="entry name" value="Na+/solute_symporter_sf"/>
</dbReference>
<keyword evidence="3" id="KW-1185">Reference proteome</keyword>
<feature type="transmembrane region" description="Helical" evidence="1">
    <location>
        <begin position="188"/>
        <end position="209"/>
    </location>
</feature>
<evidence type="ECO:0000313" key="2">
    <source>
        <dbReference type="EMBL" id="WAW10652.1"/>
    </source>
</evidence>
<evidence type="ECO:0000256" key="1">
    <source>
        <dbReference type="SAM" id="Phobius"/>
    </source>
</evidence>
<keyword evidence="1" id="KW-1133">Transmembrane helix</keyword>
<sequence length="314" mass="34371">MKSIIDSAKNWTLPMAIVIGTAGFPVLGYFSFLLPWFIFGMLLLTFCRIPLSEIRFTAMHFWLLALQLGGSILAYFLISPFNILLAEAAMVCIIAPTGTAAAVITRKLGGSAASLTSFSILSNLGVAVAVPLLFPLVHPGDGDIGFLATFFTILQKVFPLVILPFILAMFLRRFTPVLNEKLSNLQEWAFYMWSIALMIVVAKTVNSLVHDPAGGITAIWLGLIAMSASGLQFFIGKQLGRFYNERITAGQALGQKNAILGVWMADTYLTPIVSIAVSAQLVSQNLFNAWQLWMARRAEEKKAHSKEARHLVSG</sequence>
<name>A0A9E9LXR9_9BURK</name>
<feature type="transmembrane region" description="Helical" evidence="1">
    <location>
        <begin position="146"/>
        <end position="167"/>
    </location>
</feature>
<protein>
    <submittedName>
        <fullName evidence="2">Transporter</fullName>
    </submittedName>
</protein>
<dbReference type="Proteomes" id="UP001156215">
    <property type="component" value="Chromosome"/>
</dbReference>